<sequence>MAKESEERKKVKEKLIKKNDKLPFSLSLYVKVSRMVQDLNRLARANRLVEPEDVLYSIQQEGAPKGKFYVVRNY</sequence>
<dbReference type="Proteomes" id="UP000448877">
    <property type="component" value="Unassembled WGS sequence"/>
</dbReference>
<evidence type="ECO:0000313" key="2">
    <source>
        <dbReference type="Proteomes" id="UP000448877"/>
    </source>
</evidence>
<dbReference type="AlphaFoldDB" id="A0A3D6APV1"/>
<dbReference type="RefSeq" id="WP_025726536.1">
    <property type="nucleotide sequence ID" value="NZ_DAWDZD010000041.1"/>
</dbReference>
<dbReference type="EMBL" id="VVYV01000026">
    <property type="protein sequence ID" value="KAA5416593.1"/>
    <property type="molecule type" value="Genomic_DNA"/>
</dbReference>
<accession>A0A3D6APV1</accession>
<proteinExistence type="predicted"/>
<organism evidence="1 2">
    <name type="scientific">Bacteroides cellulosilyticus</name>
    <dbReference type="NCBI Taxonomy" id="246787"/>
    <lineage>
        <taxon>Bacteria</taxon>
        <taxon>Pseudomonadati</taxon>
        <taxon>Bacteroidota</taxon>
        <taxon>Bacteroidia</taxon>
        <taxon>Bacteroidales</taxon>
        <taxon>Bacteroidaceae</taxon>
        <taxon>Bacteroides</taxon>
    </lineage>
</organism>
<protein>
    <submittedName>
        <fullName evidence="1">Uncharacterized protein</fullName>
    </submittedName>
</protein>
<gene>
    <name evidence="1" type="ORF">F2Y81_15685</name>
</gene>
<reference evidence="1 2" key="1">
    <citation type="journal article" date="2019" name="Nat. Med.">
        <title>A library of human gut bacterial isolates paired with longitudinal multiomics data enables mechanistic microbiome research.</title>
        <authorList>
            <person name="Poyet M."/>
            <person name="Groussin M."/>
            <person name="Gibbons S.M."/>
            <person name="Avila-Pacheco J."/>
            <person name="Jiang X."/>
            <person name="Kearney S.M."/>
            <person name="Perrotta A.R."/>
            <person name="Berdy B."/>
            <person name="Zhao S."/>
            <person name="Lieberman T.D."/>
            <person name="Swanson P.K."/>
            <person name="Smith M."/>
            <person name="Roesemann S."/>
            <person name="Alexander J.E."/>
            <person name="Rich S.A."/>
            <person name="Livny J."/>
            <person name="Vlamakis H."/>
            <person name="Clish C."/>
            <person name="Bullock K."/>
            <person name="Deik A."/>
            <person name="Scott J."/>
            <person name="Pierce K.A."/>
            <person name="Xavier R.J."/>
            <person name="Alm E.J."/>
        </authorList>
    </citation>
    <scope>NUCLEOTIDE SEQUENCE [LARGE SCALE GENOMIC DNA]</scope>
    <source>
        <strain evidence="1 2">BIOML-A6</strain>
    </source>
</reference>
<evidence type="ECO:0000313" key="1">
    <source>
        <dbReference type="EMBL" id="KAA5416593.1"/>
    </source>
</evidence>
<name>A0A3D6APV1_9BACE</name>
<comment type="caution">
    <text evidence="1">The sequence shown here is derived from an EMBL/GenBank/DDBJ whole genome shotgun (WGS) entry which is preliminary data.</text>
</comment>